<dbReference type="Proteomes" id="UP001066276">
    <property type="component" value="Chromosome 5"/>
</dbReference>
<accession>A0AAV7RCK3</accession>
<evidence type="ECO:0000256" key="1">
    <source>
        <dbReference type="SAM" id="MobiDB-lite"/>
    </source>
</evidence>
<evidence type="ECO:0000313" key="2">
    <source>
        <dbReference type="EMBL" id="KAJ1148603.1"/>
    </source>
</evidence>
<reference evidence="2" key="1">
    <citation type="journal article" date="2022" name="bioRxiv">
        <title>Sequencing and chromosome-scale assembly of the giantPleurodeles waltlgenome.</title>
        <authorList>
            <person name="Brown T."/>
            <person name="Elewa A."/>
            <person name="Iarovenko S."/>
            <person name="Subramanian E."/>
            <person name="Araus A.J."/>
            <person name="Petzold A."/>
            <person name="Susuki M."/>
            <person name="Suzuki K.-i.T."/>
            <person name="Hayashi T."/>
            <person name="Toyoda A."/>
            <person name="Oliveira C."/>
            <person name="Osipova E."/>
            <person name="Leigh N.D."/>
            <person name="Simon A."/>
            <person name="Yun M.H."/>
        </authorList>
    </citation>
    <scope>NUCLEOTIDE SEQUENCE</scope>
    <source>
        <strain evidence="2">20211129_DDA</strain>
        <tissue evidence="2">Liver</tissue>
    </source>
</reference>
<feature type="region of interest" description="Disordered" evidence="1">
    <location>
        <begin position="1"/>
        <end position="56"/>
    </location>
</feature>
<evidence type="ECO:0000313" key="3">
    <source>
        <dbReference type="Proteomes" id="UP001066276"/>
    </source>
</evidence>
<dbReference type="EMBL" id="JANPWB010000009">
    <property type="protein sequence ID" value="KAJ1148603.1"/>
    <property type="molecule type" value="Genomic_DNA"/>
</dbReference>
<sequence>MTTTRILVGGVQRRARTMGKADKNQAKLQFVRHKSNSPACDPAELGMTGGTGVSSGEKQDMRQILVAMQHSLTQIDGTT</sequence>
<comment type="caution">
    <text evidence="2">The sequence shown here is derived from an EMBL/GenBank/DDBJ whole genome shotgun (WGS) entry which is preliminary data.</text>
</comment>
<name>A0AAV7RCK3_PLEWA</name>
<organism evidence="2 3">
    <name type="scientific">Pleurodeles waltl</name>
    <name type="common">Iberian ribbed newt</name>
    <dbReference type="NCBI Taxonomy" id="8319"/>
    <lineage>
        <taxon>Eukaryota</taxon>
        <taxon>Metazoa</taxon>
        <taxon>Chordata</taxon>
        <taxon>Craniata</taxon>
        <taxon>Vertebrata</taxon>
        <taxon>Euteleostomi</taxon>
        <taxon>Amphibia</taxon>
        <taxon>Batrachia</taxon>
        <taxon>Caudata</taxon>
        <taxon>Salamandroidea</taxon>
        <taxon>Salamandridae</taxon>
        <taxon>Pleurodelinae</taxon>
        <taxon>Pleurodeles</taxon>
    </lineage>
</organism>
<proteinExistence type="predicted"/>
<keyword evidence="3" id="KW-1185">Reference proteome</keyword>
<gene>
    <name evidence="2" type="ORF">NDU88_001431</name>
</gene>
<protein>
    <submittedName>
        <fullName evidence="2">Uncharacterized protein</fullName>
    </submittedName>
</protein>
<dbReference type="AlphaFoldDB" id="A0AAV7RCK3"/>